<dbReference type="SUPFAM" id="SSF53901">
    <property type="entry name" value="Thiolase-like"/>
    <property type="match status" value="2"/>
</dbReference>
<dbReference type="InterPro" id="IPR016039">
    <property type="entry name" value="Thiolase-like"/>
</dbReference>
<dbReference type="GO" id="GO:0044550">
    <property type="term" value="P:secondary metabolite biosynthetic process"/>
    <property type="evidence" value="ECO:0007669"/>
    <property type="project" value="TreeGrafter"/>
</dbReference>
<dbReference type="GO" id="GO:0006633">
    <property type="term" value="P:fatty acid biosynthetic process"/>
    <property type="evidence" value="ECO:0007669"/>
    <property type="project" value="InterPro"/>
</dbReference>
<feature type="domain" description="Beta-ketoacyl-[acyl-carrier-protein] synthase III N-terminal" evidence="4">
    <location>
        <begin position="115"/>
        <end position="196"/>
    </location>
</feature>
<dbReference type="RefSeq" id="WP_182527796.1">
    <property type="nucleotide sequence ID" value="NZ_JACJHT010000006.1"/>
</dbReference>
<gene>
    <name evidence="5" type="ORF">HNP21_004920</name>
</gene>
<dbReference type="AlphaFoldDB" id="A0A7W3NF24"/>
<dbReference type="Pfam" id="PF08541">
    <property type="entry name" value="ACP_syn_III_C"/>
    <property type="match status" value="1"/>
</dbReference>
<evidence type="ECO:0000259" key="4">
    <source>
        <dbReference type="Pfam" id="PF08545"/>
    </source>
</evidence>
<dbReference type="PANTHER" id="PTHR34069:SF2">
    <property type="entry name" value="BETA-KETOACYL-[ACYL-CARRIER-PROTEIN] SYNTHASE III"/>
    <property type="match status" value="1"/>
</dbReference>
<evidence type="ECO:0000313" key="6">
    <source>
        <dbReference type="Proteomes" id="UP000543174"/>
    </source>
</evidence>
<reference evidence="5" key="1">
    <citation type="submission" date="2020-08" db="EMBL/GenBank/DDBJ databases">
        <title>Functional genomics of gut bacteria from endangered species of beetles.</title>
        <authorList>
            <person name="Carlos-Shanley C."/>
        </authorList>
    </citation>
    <scope>NUCLEOTIDE SEQUENCE [LARGE SCALE GENOMIC DNA]</scope>
    <source>
        <strain evidence="5">S00060</strain>
    </source>
</reference>
<dbReference type="GO" id="GO:0004315">
    <property type="term" value="F:3-oxoacyl-[acyl-carrier-protein] synthase activity"/>
    <property type="evidence" value="ECO:0007669"/>
    <property type="project" value="InterPro"/>
</dbReference>
<feature type="domain" description="Beta-ketoacyl-[acyl-carrier-protein] synthase III C-terminal" evidence="3">
    <location>
        <begin position="260"/>
        <end position="333"/>
    </location>
</feature>
<protein>
    <submittedName>
        <fullName evidence="5">3-oxoacyl-[acyl-carrier-protein] synthase-3</fullName>
        <ecNumber evidence="5">2.3.1.180</ecNumber>
    </submittedName>
</protein>
<dbReference type="GO" id="GO:0033818">
    <property type="term" value="F:beta-ketoacyl-acyl-carrier-protein synthase III activity"/>
    <property type="evidence" value="ECO:0007669"/>
    <property type="project" value="UniProtKB-EC"/>
</dbReference>
<dbReference type="EC" id="2.3.1.180" evidence="5"/>
<dbReference type="Pfam" id="PF08545">
    <property type="entry name" value="ACP_syn_III"/>
    <property type="match status" value="1"/>
</dbReference>
<evidence type="ECO:0000259" key="3">
    <source>
        <dbReference type="Pfam" id="PF08541"/>
    </source>
</evidence>
<organism evidence="5 6">
    <name type="scientific">Priestia aryabhattai</name>
    <name type="common">Bacillus aryabhattai</name>
    <dbReference type="NCBI Taxonomy" id="412384"/>
    <lineage>
        <taxon>Bacteria</taxon>
        <taxon>Bacillati</taxon>
        <taxon>Bacillota</taxon>
        <taxon>Bacilli</taxon>
        <taxon>Bacillales</taxon>
        <taxon>Bacillaceae</taxon>
        <taxon>Priestia</taxon>
    </lineage>
</organism>
<keyword evidence="1 5" id="KW-0808">Transferase</keyword>
<name>A0A7W3NF24_PRIAR</name>
<evidence type="ECO:0000313" key="5">
    <source>
        <dbReference type="EMBL" id="MBA9041790.1"/>
    </source>
</evidence>
<accession>A0A7W3NF24</accession>
<dbReference type="InterPro" id="IPR013751">
    <property type="entry name" value="ACP_syn_III_N"/>
</dbReference>
<comment type="caution">
    <text evidence="5">The sequence shown here is derived from an EMBL/GenBank/DDBJ whole genome shotgun (WGS) entry which is preliminary data.</text>
</comment>
<dbReference type="Proteomes" id="UP000543174">
    <property type="component" value="Unassembled WGS sequence"/>
</dbReference>
<keyword evidence="6" id="KW-1185">Reference proteome</keyword>
<dbReference type="EMBL" id="JACJHT010000006">
    <property type="protein sequence ID" value="MBA9041790.1"/>
    <property type="molecule type" value="Genomic_DNA"/>
</dbReference>
<dbReference type="PANTHER" id="PTHR34069">
    <property type="entry name" value="3-OXOACYL-[ACYL-CARRIER-PROTEIN] SYNTHASE 3"/>
    <property type="match status" value="1"/>
</dbReference>
<proteinExistence type="predicted"/>
<dbReference type="CDD" id="cd00830">
    <property type="entry name" value="KAS_III"/>
    <property type="match status" value="1"/>
</dbReference>
<dbReference type="Gene3D" id="3.40.47.10">
    <property type="match status" value="2"/>
</dbReference>
<sequence>MTDIKITGLGTFLPGKPITNKEMETVMGVREDWIEQMIGNTSRYYAVNFQKKTVEYDLIDLCEKAALKAFENSSLESLHEIDLIVLSTATPDHLMPATVNLLADRLGLQGIPTYQIQAGCSGALQGLDVAQQFLKANSYKNALVVGGDVCNKYMDLNRDFKKLRSSELINYLLFGDGAGAAILSKNTEEPGFKLIEIFNQFEGLNREPAQVMNWLGNIPSDVQGMSSRQISKKYPSAKEDYKSIEKHVPQLTKEMFYTLLDQNNWEKDDVDHFLPPQLGWHMTKKIIEYTDLDYKKTTNCVKETGNNGNALPYVQLSQLSTKVKENDKIVGVAIESSKWIKTGFVLQYV</sequence>
<evidence type="ECO:0000256" key="1">
    <source>
        <dbReference type="ARBA" id="ARBA00022679"/>
    </source>
</evidence>
<evidence type="ECO:0000256" key="2">
    <source>
        <dbReference type="ARBA" id="ARBA00023315"/>
    </source>
</evidence>
<keyword evidence="2 5" id="KW-0012">Acyltransferase</keyword>
<dbReference type="InterPro" id="IPR013747">
    <property type="entry name" value="ACP_syn_III_C"/>
</dbReference>